<keyword evidence="3" id="KW-1185">Reference proteome</keyword>
<dbReference type="STRING" id="387005.A0A183HKJ2"/>
<proteinExistence type="predicted"/>
<dbReference type="EMBL" id="UZAJ01008738">
    <property type="protein sequence ID" value="VDO53602.1"/>
    <property type="molecule type" value="Genomic_DNA"/>
</dbReference>
<reference evidence="2 3" key="2">
    <citation type="submission" date="2018-11" db="EMBL/GenBank/DDBJ databases">
        <authorList>
            <consortium name="Pathogen Informatics"/>
        </authorList>
    </citation>
    <scope>NUCLEOTIDE SEQUENCE [LARGE SCALE GENOMIC DNA]</scope>
</reference>
<dbReference type="Proteomes" id="UP000267606">
    <property type="component" value="Unassembled WGS sequence"/>
</dbReference>
<feature type="region of interest" description="Disordered" evidence="1">
    <location>
        <begin position="56"/>
        <end position="98"/>
    </location>
</feature>
<organism evidence="4">
    <name type="scientific">Onchocerca flexuosa</name>
    <dbReference type="NCBI Taxonomy" id="387005"/>
    <lineage>
        <taxon>Eukaryota</taxon>
        <taxon>Metazoa</taxon>
        <taxon>Ecdysozoa</taxon>
        <taxon>Nematoda</taxon>
        <taxon>Chromadorea</taxon>
        <taxon>Rhabditida</taxon>
        <taxon>Spirurina</taxon>
        <taxon>Spiruromorpha</taxon>
        <taxon>Filarioidea</taxon>
        <taxon>Onchocercidae</taxon>
        <taxon>Onchocerca</taxon>
    </lineage>
</organism>
<accession>A0A183HKJ2</accession>
<dbReference type="WBParaSite" id="OFLC_0000800301-mRNA-1">
    <property type="protein sequence ID" value="OFLC_0000800301-mRNA-1"/>
    <property type="gene ID" value="OFLC_0000800301"/>
</dbReference>
<feature type="compositionally biased region" description="Polar residues" evidence="1">
    <location>
        <begin position="71"/>
        <end position="81"/>
    </location>
</feature>
<dbReference type="AlphaFoldDB" id="A0A183HKJ2"/>
<feature type="compositionally biased region" description="Polar residues" evidence="1">
    <location>
        <begin position="24"/>
        <end position="38"/>
    </location>
</feature>
<feature type="region of interest" description="Disordered" evidence="1">
    <location>
        <begin position="1"/>
        <end position="38"/>
    </location>
</feature>
<feature type="compositionally biased region" description="Basic and acidic residues" evidence="1">
    <location>
        <begin position="84"/>
        <end position="98"/>
    </location>
</feature>
<evidence type="ECO:0000313" key="4">
    <source>
        <dbReference type="WBParaSite" id="OFLC_0000800301-mRNA-1"/>
    </source>
</evidence>
<sequence length="98" mass="11056">TSEENFGVPGFSRIERLGPEATEEIQQTEIDDTTSTIQSSLNTEFEVKTGIPDDLIKHSQEHHDGEHISTERPQTTWNSFEESGEMKDISMVDDSKSE</sequence>
<reference evidence="4" key="1">
    <citation type="submission" date="2016-06" db="UniProtKB">
        <authorList>
            <consortium name="WormBaseParasite"/>
        </authorList>
    </citation>
    <scope>IDENTIFICATION</scope>
</reference>
<evidence type="ECO:0000313" key="2">
    <source>
        <dbReference type="EMBL" id="VDO53602.1"/>
    </source>
</evidence>
<feature type="compositionally biased region" description="Basic and acidic residues" evidence="1">
    <location>
        <begin position="56"/>
        <end position="70"/>
    </location>
</feature>
<gene>
    <name evidence="2" type="ORF">OFLC_LOCUS8007</name>
</gene>
<name>A0A183HKJ2_9BILA</name>
<evidence type="ECO:0000313" key="3">
    <source>
        <dbReference type="Proteomes" id="UP000267606"/>
    </source>
</evidence>
<evidence type="ECO:0000256" key="1">
    <source>
        <dbReference type="SAM" id="MobiDB-lite"/>
    </source>
</evidence>
<protein>
    <submittedName>
        <fullName evidence="4">Centrosomal protein of 192 kDa</fullName>
    </submittedName>
</protein>